<evidence type="ECO:0000256" key="1">
    <source>
        <dbReference type="ARBA" id="ARBA00022801"/>
    </source>
</evidence>
<feature type="active site" description="For ring-opening step" evidence="2">
    <location>
        <position position="173"/>
    </location>
</feature>
<feature type="domain" description="Glucosamine/galactosamine-6-phosphate isomerase" evidence="4">
    <location>
        <begin position="35"/>
        <end position="249"/>
    </location>
</feature>
<dbReference type="NCBIfam" id="TIGR00502">
    <property type="entry name" value="nagB"/>
    <property type="match status" value="1"/>
</dbReference>
<keyword evidence="2" id="KW-0021">Allosteric enzyme</keyword>
<keyword evidence="2" id="KW-0119">Carbohydrate metabolism</keyword>
<comment type="caution">
    <text evidence="2">Lacks conserved residue(s) required for the propagation of feature annotation.</text>
</comment>
<dbReference type="HAMAP" id="MF_01241">
    <property type="entry name" value="GlcN6P_deamin"/>
    <property type="match status" value="1"/>
</dbReference>
<dbReference type="EMBL" id="JBEWTB010000002">
    <property type="protein sequence ID" value="MET4757425.1"/>
    <property type="molecule type" value="Genomic_DNA"/>
</dbReference>
<feature type="active site" description="Proton acceptor; for enolization step" evidence="2">
    <location>
        <position position="97"/>
    </location>
</feature>
<dbReference type="InterPro" id="IPR018321">
    <property type="entry name" value="Glucosamine6P_isomerase_CS"/>
</dbReference>
<dbReference type="Proteomes" id="UP001549366">
    <property type="component" value="Unassembled WGS sequence"/>
</dbReference>
<dbReference type="RefSeq" id="WP_354022162.1">
    <property type="nucleotide sequence ID" value="NZ_JBEWTD010000002.1"/>
</dbReference>
<comment type="subunit">
    <text evidence="2">Homohexamer.</text>
</comment>
<feature type="region of interest" description="Disordered" evidence="3">
    <location>
        <begin position="1"/>
        <end position="20"/>
    </location>
</feature>
<dbReference type="InterPro" id="IPR006148">
    <property type="entry name" value="Glc/Gal-6P_isomerase"/>
</dbReference>
<proteinExistence type="inferred from homology"/>
<dbReference type="Pfam" id="PF01182">
    <property type="entry name" value="Glucosamine_iso"/>
    <property type="match status" value="1"/>
</dbReference>
<dbReference type="InterPro" id="IPR037171">
    <property type="entry name" value="NagB/RpiA_transferase-like"/>
</dbReference>
<dbReference type="SUPFAM" id="SSF100950">
    <property type="entry name" value="NagB/RpiA/CoA transferase-like"/>
    <property type="match status" value="1"/>
</dbReference>
<protein>
    <recommendedName>
        <fullName evidence="2">Glucosamine-6-phosphate deaminase</fullName>
        <ecNumber evidence="2">3.5.99.6</ecNumber>
    </recommendedName>
    <alternativeName>
        <fullName evidence="2">GlcN6P deaminase</fullName>
        <shortName evidence="2">GNPDA</shortName>
    </alternativeName>
    <alternativeName>
        <fullName evidence="2">Glucosamine-6-phosphate isomerase</fullName>
    </alternativeName>
</protein>
<dbReference type="GO" id="GO:0004342">
    <property type="term" value="F:glucosamine-6-phosphate deaminase activity"/>
    <property type="evidence" value="ECO:0007669"/>
    <property type="project" value="UniProtKB-EC"/>
</dbReference>
<comment type="activity regulation">
    <text evidence="2">Allosterically activated by N-acetylglucosamine 6-phosphate (GlcNAc6P).</text>
</comment>
<dbReference type="PROSITE" id="PS01161">
    <property type="entry name" value="GLC_GALNAC_ISOMERASE"/>
    <property type="match status" value="1"/>
</dbReference>
<gene>
    <name evidence="2" type="primary">nagB</name>
    <name evidence="5" type="ORF">V5J35_002617</name>
</gene>
<comment type="pathway">
    <text evidence="2">Amino-sugar metabolism; N-acetylneuraminate degradation; D-fructose 6-phosphate from N-acetylneuraminate: step 5/5.</text>
</comment>
<evidence type="ECO:0000313" key="5">
    <source>
        <dbReference type="EMBL" id="MET4757425.1"/>
    </source>
</evidence>
<accession>A0ABV2SI47</accession>
<feature type="active site" description="Proton acceptor; for ring-opening step" evidence="2">
    <location>
        <position position="168"/>
    </location>
</feature>
<evidence type="ECO:0000313" key="6">
    <source>
        <dbReference type="Proteomes" id="UP001549366"/>
    </source>
</evidence>
<dbReference type="EC" id="3.5.99.6" evidence="2"/>
<comment type="caution">
    <text evidence="5">The sequence shown here is derived from an EMBL/GenBank/DDBJ whole genome shotgun (WGS) entry which is preliminary data.</text>
</comment>
<feature type="site" description="Part of the allosteric site" evidence="2">
    <location>
        <position position="183"/>
    </location>
</feature>
<dbReference type="Gene3D" id="3.40.50.1360">
    <property type="match status" value="1"/>
</dbReference>
<evidence type="ECO:0000256" key="3">
    <source>
        <dbReference type="SAM" id="MobiDB-lite"/>
    </source>
</evidence>
<dbReference type="PANTHER" id="PTHR11280">
    <property type="entry name" value="GLUCOSAMINE-6-PHOSPHATE ISOMERASE"/>
    <property type="match status" value="1"/>
</dbReference>
<dbReference type="InterPro" id="IPR004547">
    <property type="entry name" value="Glucosamine6P_isomerase"/>
</dbReference>
<name>A0ABV2SI47_9GAMM</name>
<dbReference type="PANTHER" id="PTHR11280:SF5">
    <property type="entry name" value="GLUCOSAMINE-6-PHOSPHATE ISOMERASE"/>
    <property type="match status" value="1"/>
</dbReference>
<feature type="site" description="Part of the allosteric site" evidence="2">
    <location>
        <position position="185"/>
    </location>
</feature>
<feature type="active site" description="For ring-opening step" evidence="2">
    <location>
        <position position="166"/>
    </location>
</feature>
<keyword evidence="6" id="KW-1185">Reference proteome</keyword>
<sequence length="291" mass="32478">MRHGRQPGPGKNKFQTNGSRLEGEDMRLIPVASREDVGKWSAKHIVDRINAFEPTADRPFVLGLPTGGTPLNTYRQLIRMHQAGKVSFRHVVTFNMDEYVGIPADHPESYRTFMFENFFEHIDIPLENINLLNGNPDDLEVECARYEAKIEALGGIELFMGGVGHDGHIAFNEPGSSLASRTRPKTLTDKTRQANSRFFEGDINQVPKLALTIGVGTLLDAREVMILVTGSEKAHALKAAVEGSINHLWTVSALQMHPKAMIVCDEDATMELRVKTLKYFAELEAENIRNL</sequence>
<organism evidence="5 6">
    <name type="scientific">Endozoicomonas lisbonensis</name>
    <dbReference type="NCBI Taxonomy" id="3120522"/>
    <lineage>
        <taxon>Bacteria</taxon>
        <taxon>Pseudomonadati</taxon>
        <taxon>Pseudomonadota</taxon>
        <taxon>Gammaproteobacteria</taxon>
        <taxon>Oceanospirillales</taxon>
        <taxon>Endozoicomonadaceae</taxon>
        <taxon>Endozoicomonas</taxon>
    </lineage>
</organism>
<dbReference type="CDD" id="cd01399">
    <property type="entry name" value="GlcN6P_deaminase"/>
    <property type="match status" value="1"/>
</dbReference>
<feature type="site" description="Part of the allosteric site" evidence="2">
    <location>
        <position position="176"/>
    </location>
</feature>
<reference evidence="5 6" key="1">
    <citation type="submission" date="2024-06" db="EMBL/GenBank/DDBJ databases">
        <title>Genomic Encyclopedia of Type Strains, Phase V (KMG-V): Genome sequencing to study the core and pangenomes of soil and plant-associated prokaryotes.</title>
        <authorList>
            <person name="Whitman W."/>
        </authorList>
    </citation>
    <scope>NUCLEOTIDE SEQUENCE [LARGE SCALE GENOMIC DNA]</scope>
    <source>
        <strain evidence="5 6">NE40</strain>
    </source>
</reference>
<evidence type="ECO:0000259" key="4">
    <source>
        <dbReference type="Pfam" id="PF01182"/>
    </source>
</evidence>
<comment type="similarity">
    <text evidence="2">Belongs to the glucosamine/galactosamine-6-phosphate isomerase family. NagB subfamily.</text>
</comment>
<comment type="function">
    <text evidence="2">Catalyzes the reversible isomerization-deamination of glucosamine 6-phosphate (GlcN6P) to form fructose 6-phosphate (Fru6P) and ammonium ion.</text>
</comment>
<evidence type="ECO:0000256" key="2">
    <source>
        <dbReference type="HAMAP-Rule" id="MF_01241"/>
    </source>
</evidence>
<comment type="catalytic activity">
    <reaction evidence="2">
        <text>alpha-D-glucosamine 6-phosphate + H2O = beta-D-fructose 6-phosphate + NH4(+)</text>
        <dbReference type="Rhea" id="RHEA:12172"/>
        <dbReference type="ChEBI" id="CHEBI:15377"/>
        <dbReference type="ChEBI" id="CHEBI:28938"/>
        <dbReference type="ChEBI" id="CHEBI:57634"/>
        <dbReference type="ChEBI" id="CHEBI:75989"/>
        <dbReference type="EC" id="3.5.99.6"/>
    </reaction>
</comment>
<feature type="site" description="Part of the allosteric site" evidence="2">
    <location>
        <position position="186"/>
    </location>
</feature>
<keyword evidence="1 2" id="KW-0378">Hydrolase</keyword>